<dbReference type="InterPro" id="IPR058584">
    <property type="entry name" value="IMB1_TNPO1-like_TPR"/>
</dbReference>
<dbReference type="AlphaFoldDB" id="A0AAQ5YLH7"/>
<organism evidence="10 11">
    <name type="scientific">Amphiprion ocellaris</name>
    <name type="common">Clown anemonefish</name>
    <dbReference type="NCBI Taxonomy" id="80972"/>
    <lineage>
        <taxon>Eukaryota</taxon>
        <taxon>Metazoa</taxon>
        <taxon>Chordata</taxon>
        <taxon>Craniata</taxon>
        <taxon>Vertebrata</taxon>
        <taxon>Euteleostomi</taxon>
        <taxon>Actinopterygii</taxon>
        <taxon>Neopterygii</taxon>
        <taxon>Teleostei</taxon>
        <taxon>Neoteleostei</taxon>
        <taxon>Acanthomorphata</taxon>
        <taxon>Ovalentaria</taxon>
        <taxon>Pomacentridae</taxon>
        <taxon>Amphiprion</taxon>
    </lineage>
</organism>
<accession>A0AAQ5YLH7</accession>
<dbReference type="GO" id="GO:0005737">
    <property type="term" value="C:cytoplasm"/>
    <property type="evidence" value="ECO:0007669"/>
    <property type="project" value="UniProtKB-SubCell"/>
</dbReference>
<evidence type="ECO:0000256" key="6">
    <source>
        <dbReference type="ARBA" id="ARBA00022927"/>
    </source>
</evidence>
<comment type="subcellular location">
    <subcellularLocation>
        <location evidence="2">Cytoplasm</location>
    </subcellularLocation>
    <subcellularLocation>
        <location evidence="1">Nucleus</location>
    </subcellularLocation>
</comment>
<dbReference type="Gene3D" id="1.25.10.10">
    <property type="entry name" value="Leucine-rich Repeat Variant"/>
    <property type="match status" value="1"/>
</dbReference>
<dbReference type="GO" id="GO:0031267">
    <property type="term" value="F:small GTPase binding"/>
    <property type="evidence" value="ECO:0007669"/>
    <property type="project" value="InterPro"/>
</dbReference>
<dbReference type="InterPro" id="IPR016024">
    <property type="entry name" value="ARM-type_fold"/>
</dbReference>
<evidence type="ECO:0000256" key="3">
    <source>
        <dbReference type="ARBA" id="ARBA00022448"/>
    </source>
</evidence>
<dbReference type="InterPro" id="IPR021133">
    <property type="entry name" value="HEAT_type_2"/>
</dbReference>
<dbReference type="SMART" id="SM01349">
    <property type="entry name" value="TOG"/>
    <property type="match status" value="1"/>
</dbReference>
<dbReference type="InterPro" id="IPR040122">
    <property type="entry name" value="Importin_beta"/>
</dbReference>
<dbReference type="FunFam" id="1.25.10.10:FF:000186">
    <property type="entry name" value="Importin 4"/>
    <property type="match status" value="1"/>
</dbReference>
<protein>
    <recommendedName>
        <fullName evidence="9">Importin N-terminal domain-containing protein</fullName>
    </recommendedName>
</protein>
<dbReference type="SUPFAM" id="SSF48371">
    <property type="entry name" value="ARM repeat"/>
    <property type="match status" value="2"/>
</dbReference>
<dbReference type="Pfam" id="PF25574">
    <property type="entry name" value="TPR_IMB1"/>
    <property type="match status" value="1"/>
</dbReference>
<feature type="domain" description="Importin N-terminal" evidence="9">
    <location>
        <begin position="23"/>
        <end position="76"/>
    </location>
</feature>
<keyword evidence="11" id="KW-1185">Reference proteome</keyword>
<dbReference type="PANTHER" id="PTHR10527">
    <property type="entry name" value="IMPORTIN BETA"/>
    <property type="match status" value="1"/>
</dbReference>
<keyword evidence="3" id="KW-0813">Transport</keyword>
<dbReference type="SMART" id="SM00913">
    <property type="entry name" value="IBN_N"/>
    <property type="match status" value="1"/>
</dbReference>
<evidence type="ECO:0000256" key="7">
    <source>
        <dbReference type="ARBA" id="ARBA00023242"/>
    </source>
</evidence>
<evidence type="ECO:0000259" key="9">
    <source>
        <dbReference type="PROSITE" id="PS50166"/>
    </source>
</evidence>
<reference evidence="10" key="3">
    <citation type="submission" date="2025-09" db="UniProtKB">
        <authorList>
            <consortium name="Ensembl"/>
        </authorList>
    </citation>
    <scope>IDENTIFICATION</scope>
</reference>
<evidence type="ECO:0000256" key="1">
    <source>
        <dbReference type="ARBA" id="ARBA00004123"/>
    </source>
</evidence>
<proteinExistence type="predicted"/>
<evidence type="ECO:0000256" key="8">
    <source>
        <dbReference type="PROSITE-ProRule" id="PRU00103"/>
    </source>
</evidence>
<dbReference type="GO" id="GO:0006606">
    <property type="term" value="P:protein import into nucleus"/>
    <property type="evidence" value="ECO:0007669"/>
    <property type="project" value="InterPro"/>
</dbReference>
<sequence length="981" mass="107990">MTEELEQILSQLTEPDNAVIQQATAKLKQAFKDPAIIPALCAVMSGSQNPQIRQSAAVMLRLRVKKHWKKISPNDRERHSVQYSISQLCAVMVKHETPDRWPALLQLLNESTKSSNPEDRQVGLLLLNKVMDSNPEPFKPHYCQLLQLFGTVLQDHENPTALYYCILTLTAITAYTGTDEMNQMRSIIPSLIVALKHLIKADQNQASEAMEVFNELMESEVSIIVPHVTDIVRFFLEVGFEFWFSLPVFSTLQTVIKQKLLNPILQAVFPVLIAAPPPGEQDPEDEEDDTGDVPSKLFVYFQIIDTMALHMAPEKLFQQLMPLTQACLVSENPYQRKGAIMCLAVLAEGCADHIRTKMLSSLLQTVCQSLSDSSQVVRSAGLFALGQFSEHLQPEVSKYCAELMPLLLGYLSSLNEAKVGHVTKAFYALENFMENLGADIEPYLPTLMETMLSALNNTDNLKIKELAVSAIGAIANAAKELLVPYFSPVIESLKGFLTTTTEEMRSLQTQSLDTLSVLARTIGKDVFSPLAAECVQLGLNLTDTIDDPDLRRCTYGLYSAVSISSPDCLIPHLPAITTVMLLALKSNEGITVYTQFSVENAYIDEKEDACDALGEIAFSTGAAFQPFLESSFQQIYEMRDFPHEDVRRAAFGAMGKFCRAQHKVWKENPTEANHQALLKLLEVVLPCFVETVRTEPERLVVMGVLESMNGVIKSCEGEVFRNPSRLKEISYVIRDVLKKKVRQSEDEDQQAEYDAMLQEFAGEGIPLVASAVPADSFAPFLNDLLPLIMGKTKSTGTVAERSFSLGTIGEILQALVTAPGGQGLAGRLSNRLLPVLVAGVRDSDPEVRNNSVFGLGCLAQAAGPIVLTYPSEPSLILSSIGESDARVIDNLCGALCRMILSNVEAVPLEQVVPALAARLPLKEDMEENKTVFSCLKPHLPLNTAVLLMKQFAQNHCAEFQAAVRPLPAEQQAKLSAVVTAS</sequence>
<keyword evidence="4" id="KW-0963">Cytoplasm</keyword>
<reference evidence="10" key="2">
    <citation type="submission" date="2025-08" db="UniProtKB">
        <authorList>
            <consortium name="Ensembl"/>
        </authorList>
    </citation>
    <scope>IDENTIFICATION</scope>
</reference>
<dbReference type="Pfam" id="PF25780">
    <property type="entry name" value="TPR_IPO5"/>
    <property type="match status" value="1"/>
</dbReference>
<keyword evidence="6" id="KW-0653">Protein transport</keyword>
<evidence type="ECO:0000256" key="5">
    <source>
        <dbReference type="ARBA" id="ARBA00022737"/>
    </source>
</evidence>
<evidence type="ECO:0000256" key="4">
    <source>
        <dbReference type="ARBA" id="ARBA00022490"/>
    </source>
</evidence>
<dbReference type="Proteomes" id="UP001501940">
    <property type="component" value="Chromosome 22"/>
</dbReference>
<dbReference type="Ensembl" id="ENSAOCT00000082606.1">
    <property type="protein sequence ID" value="ENSAOCP00000052711.1"/>
    <property type="gene ID" value="ENSAOCG00000004773.2"/>
</dbReference>
<name>A0AAQ5YLH7_AMPOC</name>
<dbReference type="InterPro" id="IPR001494">
    <property type="entry name" value="Importin-beta_N"/>
</dbReference>
<dbReference type="InterPro" id="IPR034085">
    <property type="entry name" value="TOG"/>
</dbReference>
<evidence type="ECO:0000313" key="11">
    <source>
        <dbReference type="Proteomes" id="UP001501940"/>
    </source>
</evidence>
<dbReference type="InterPro" id="IPR011989">
    <property type="entry name" value="ARM-like"/>
</dbReference>
<evidence type="ECO:0000313" key="10">
    <source>
        <dbReference type="Ensembl" id="ENSAOCP00000052711.1"/>
    </source>
</evidence>
<dbReference type="GeneTree" id="ENSGT00550000075074"/>
<feature type="repeat" description="HEAT" evidence="8">
    <location>
        <begin position="832"/>
        <end position="868"/>
    </location>
</feature>
<evidence type="ECO:0000256" key="2">
    <source>
        <dbReference type="ARBA" id="ARBA00004496"/>
    </source>
</evidence>
<keyword evidence="7" id="KW-0539">Nucleus</keyword>
<gene>
    <name evidence="10" type="primary">IPO4</name>
</gene>
<dbReference type="PROSITE" id="PS50166">
    <property type="entry name" value="IMPORTIN_B_NT"/>
    <property type="match status" value="1"/>
</dbReference>
<keyword evidence="5" id="KW-0677">Repeat</keyword>
<dbReference type="PROSITE" id="PS50077">
    <property type="entry name" value="HEAT_REPEAT"/>
    <property type="match status" value="1"/>
</dbReference>
<dbReference type="InterPro" id="IPR057672">
    <property type="entry name" value="TPR_IPO4/5"/>
</dbReference>
<reference evidence="10 11" key="1">
    <citation type="submission" date="2022-01" db="EMBL/GenBank/DDBJ databases">
        <title>A chromosome-scale genome assembly of the false clownfish, Amphiprion ocellaris.</title>
        <authorList>
            <person name="Ryu T."/>
        </authorList>
    </citation>
    <scope>NUCLEOTIDE SEQUENCE [LARGE SCALE GENOMIC DNA]</scope>
</reference>